<dbReference type="Gene3D" id="3.40.50.300">
    <property type="entry name" value="P-loop containing nucleotide triphosphate hydrolases"/>
    <property type="match status" value="1"/>
</dbReference>
<dbReference type="InterPro" id="IPR027417">
    <property type="entry name" value="P-loop_NTPase"/>
</dbReference>
<dbReference type="SUPFAM" id="SSF52540">
    <property type="entry name" value="P-loop containing nucleoside triphosphate hydrolases"/>
    <property type="match status" value="1"/>
</dbReference>
<dbReference type="PANTHER" id="PTHR46624">
    <property type="entry name" value="AGAP002036-PA"/>
    <property type="match status" value="1"/>
</dbReference>
<dbReference type="EMBL" id="CADCXU010007093">
    <property type="protein sequence ID" value="CAA9998465.1"/>
    <property type="molecule type" value="Genomic_DNA"/>
</dbReference>
<dbReference type="EMBL" id="CADCXU010007092">
    <property type="protein sequence ID" value="CAA9998459.1"/>
    <property type="molecule type" value="Genomic_DNA"/>
</dbReference>
<evidence type="ECO:0000313" key="2">
    <source>
        <dbReference type="EMBL" id="CAA9998465.1"/>
    </source>
</evidence>
<sequence length="137" mass="15522">MQVHRLSPNRGAVYSAILTPCNVTDETGEKKLTEIFKKTLTVTYNSYSSNTGDGKSHTLNHCFFNGDEVFRTSPAQESCTIGVWAAYDPELQIVCLDTEGLMGSAKLADAHHRARLLVKVIYRWKMYKRESKMNQCR</sequence>
<accession>A0A6H5G8E8</accession>
<dbReference type="GO" id="GO:0005811">
    <property type="term" value="C:lipid droplet"/>
    <property type="evidence" value="ECO:0007669"/>
    <property type="project" value="TreeGrafter"/>
</dbReference>
<reference evidence="1 3" key="1">
    <citation type="submission" date="2020-02" db="EMBL/GenBank/DDBJ databases">
        <authorList>
            <person name="Ferguson B K."/>
        </authorList>
    </citation>
    <scope>NUCLEOTIDE SEQUENCE [LARGE SCALE GENOMIC DNA]</scope>
</reference>
<dbReference type="AlphaFoldDB" id="A0A6H5G8E8"/>
<dbReference type="GO" id="GO:0005545">
    <property type="term" value="F:1-phosphatidylinositol binding"/>
    <property type="evidence" value="ECO:0007669"/>
    <property type="project" value="TreeGrafter"/>
</dbReference>
<keyword evidence="3" id="KW-1185">Reference proteome</keyword>
<organism evidence="1 3">
    <name type="scientific">Nesidiocoris tenuis</name>
    <dbReference type="NCBI Taxonomy" id="355587"/>
    <lineage>
        <taxon>Eukaryota</taxon>
        <taxon>Metazoa</taxon>
        <taxon>Ecdysozoa</taxon>
        <taxon>Arthropoda</taxon>
        <taxon>Hexapoda</taxon>
        <taxon>Insecta</taxon>
        <taxon>Pterygota</taxon>
        <taxon>Neoptera</taxon>
        <taxon>Paraneoptera</taxon>
        <taxon>Hemiptera</taxon>
        <taxon>Heteroptera</taxon>
        <taxon>Panheteroptera</taxon>
        <taxon>Cimicomorpha</taxon>
        <taxon>Miridae</taxon>
        <taxon>Dicyphina</taxon>
        <taxon>Nesidiocoris</taxon>
    </lineage>
</organism>
<dbReference type="GO" id="GO:0005547">
    <property type="term" value="F:phosphatidylinositol-3,4,5-trisphosphate binding"/>
    <property type="evidence" value="ECO:0007669"/>
    <property type="project" value="TreeGrafter"/>
</dbReference>
<evidence type="ECO:0000313" key="1">
    <source>
        <dbReference type="EMBL" id="CAA9998459.1"/>
    </source>
</evidence>
<dbReference type="InterPro" id="IPR042427">
    <property type="entry name" value="ZFYV1"/>
</dbReference>
<protein>
    <submittedName>
        <fullName evidence="1">Uncharacterized protein</fullName>
    </submittedName>
</protein>
<proteinExistence type="predicted"/>
<dbReference type="OrthoDB" id="68108at2759"/>
<dbReference type="GO" id="GO:0140042">
    <property type="term" value="P:lipid droplet formation"/>
    <property type="evidence" value="ECO:0007669"/>
    <property type="project" value="TreeGrafter"/>
</dbReference>
<evidence type="ECO:0000313" key="3">
    <source>
        <dbReference type="Proteomes" id="UP000479000"/>
    </source>
</evidence>
<name>A0A6H5G8E8_9HEMI</name>
<gene>
    <name evidence="1" type="ORF">NTEN_LOCUS4742</name>
    <name evidence="2" type="ORF">NTEN_LOCUS4748</name>
</gene>
<dbReference type="GO" id="GO:0032266">
    <property type="term" value="F:phosphatidylinositol-3-phosphate binding"/>
    <property type="evidence" value="ECO:0007669"/>
    <property type="project" value="TreeGrafter"/>
</dbReference>
<dbReference type="PANTHER" id="PTHR46624:SF2">
    <property type="entry name" value="SI:CH211-11N16.2-RELATED"/>
    <property type="match status" value="1"/>
</dbReference>
<dbReference type="Proteomes" id="UP000479000">
    <property type="component" value="Unassembled WGS sequence"/>
</dbReference>
<dbReference type="GO" id="GO:0043325">
    <property type="term" value="F:phosphatidylinositol-3,4-bisphosphate binding"/>
    <property type="evidence" value="ECO:0007669"/>
    <property type="project" value="TreeGrafter"/>
</dbReference>